<dbReference type="InterPro" id="IPR051163">
    <property type="entry name" value="Sodium:Solute_Symporter_SSF"/>
</dbReference>
<keyword evidence="10" id="KW-0739">Sodium transport</keyword>
<evidence type="ECO:0000313" key="13">
    <source>
        <dbReference type="EMBL" id="KAB7502629.1"/>
    </source>
</evidence>
<evidence type="ECO:0000256" key="7">
    <source>
        <dbReference type="ARBA" id="ARBA00023053"/>
    </source>
</evidence>
<dbReference type="Proteomes" id="UP000326759">
    <property type="component" value="Unassembled WGS sequence"/>
</dbReference>
<keyword evidence="14" id="KW-1185">Reference proteome</keyword>
<dbReference type="PANTHER" id="PTHR42985:SF40">
    <property type="entry name" value="LD47995P-RELATED"/>
    <property type="match status" value="1"/>
</dbReference>
<evidence type="ECO:0000256" key="1">
    <source>
        <dbReference type="ARBA" id="ARBA00004651"/>
    </source>
</evidence>
<feature type="transmembrane region" description="Helical" evidence="12">
    <location>
        <begin position="122"/>
        <end position="145"/>
    </location>
</feature>
<keyword evidence="7" id="KW-0915">Sodium</keyword>
<sequence>MFLLSMISSFLMKGIALYSQTIALAAVLNIKTITGTIILGTICTIYSAFGGMKAVIWTDAFQFTVMVIGLVSLLAVGVAQNGGIIETLYTASKGGRLEMFDSHQSNLQRICSVKSLKYAKRVISYNIFGITFMYFLIFSVGVVAYSTFAGCDPMALGIIKKKEQIIPYFVMDKLNYIGLPGIFVGTIIGASM</sequence>
<comment type="caution">
    <text evidence="13">The sequence shown here is derived from an EMBL/GenBank/DDBJ whole genome shotgun (WGS) entry which is preliminary data.</text>
</comment>
<evidence type="ECO:0000256" key="10">
    <source>
        <dbReference type="ARBA" id="ARBA00023201"/>
    </source>
</evidence>
<dbReference type="AlphaFoldDB" id="A0A5N5T8X7"/>
<protein>
    <submittedName>
        <fullName evidence="13">Sodium-coupled monocarboxylate transporter 2</fullName>
    </submittedName>
</protein>
<dbReference type="PROSITE" id="PS50283">
    <property type="entry name" value="NA_SOLUT_SYMP_3"/>
    <property type="match status" value="1"/>
</dbReference>
<dbReference type="InterPro" id="IPR001734">
    <property type="entry name" value="Na/solute_symporter"/>
</dbReference>
<comment type="subcellular location">
    <subcellularLocation>
        <location evidence="1">Cell membrane</location>
        <topology evidence="1">Multi-pass membrane protein</topology>
    </subcellularLocation>
</comment>
<organism evidence="13 14">
    <name type="scientific">Armadillidium nasatum</name>
    <dbReference type="NCBI Taxonomy" id="96803"/>
    <lineage>
        <taxon>Eukaryota</taxon>
        <taxon>Metazoa</taxon>
        <taxon>Ecdysozoa</taxon>
        <taxon>Arthropoda</taxon>
        <taxon>Crustacea</taxon>
        <taxon>Multicrustacea</taxon>
        <taxon>Malacostraca</taxon>
        <taxon>Eumalacostraca</taxon>
        <taxon>Peracarida</taxon>
        <taxon>Isopoda</taxon>
        <taxon>Oniscidea</taxon>
        <taxon>Crinocheta</taxon>
        <taxon>Armadillidiidae</taxon>
        <taxon>Armadillidium</taxon>
    </lineage>
</organism>
<keyword evidence="4" id="KW-1003">Cell membrane</keyword>
<comment type="similarity">
    <text evidence="2 11">Belongs to the sodium:solute symporter (SSF) (TC 2.A.21) family.</text>
</comment>
<evidence type="ECO:0000256" key="3">
    <source>
        <dbReference type="ARBA" id="ARBA00022448"/>
    </source>
</evidence>
<name>A0A5N5T8X7_9CRUS</name>
<dbReference type="EMBL" id="SEYY01007089">
    <property type="protein sequence ID" value="KAB7502629.1"/>
    <property type="molecule type" value="Genomic_DNA"/>
</dbReference>
<evidence type="ECO:0000256" key="9">
    <source>
        <dbReference type="ARBA" id="ARBA00023136"/>
    </source>
</evidence>
<evidence type="ECO:0000256" key="6">
    <source>
        <dbReference type="ARBA" id="ARBA00022989"/>
    </source>
</evidence>
<evidence type="ECO:0000256" key="5">
    <source>
        <dbReference type="ARBA" id="ARBA00022692"/>
    </source>
</evidence>
<feature type="transmembrane region" description="Helical" evidence="12">
    <location>
        <begin position="21"/>
        <end position="48"/>
    </location>
</feature>
<dbReference type="GO" id="GO:0005886">
    <property type="term" value="C:plasma membrane"/>
    <property type="evidence" value="ECO:0007669"/>
    <property type="project" value="UniProtKB-SubCell"/>
</dbReference>
<evidence type="ECO:0000313" key="14">
    <source>
        <dbReference type="Proteomes" id="UP000326759"/>
    </source>
</evidence>
<evidence type="ECO:0000256" key="2">
    <source>
        <dbReference type="ARBA" id="ARBA00006434"/>
    </source>
</evidence>
<evidence type="ECO:0000256" key="11">
    <source>
        <dbReference type="RuleBase" id="RU362091"/>
    </source>
</evidence>
<dbReference type="OrthoDB" id="6436019at2759"/>
<dbReference type="Pfam" id="PF00474">
    <property type="entry name" value="SSF"/>
    <property type="match status" value="1"/>
</dbReference>
<evidence type="ECO:0000256" key="4">
    <source>
        <dbReference type="ARBA" id="ARBA00022475"/>
    </source>
</evidence>
<evidence type="ECO:0000256" key="8">
    <source>
        <dbReference type="ARBA" id="ARBA00023065"/>
    </source>
</evidence>
<accession>A0A5N5T8X7</accession>
<keyword evidence="6 12" id="KW-1133">Transmembrane helix</keyword>
<evidence type="ECO:0000256" key="12">
    <source>
        <dbReference type="SAM" id="Phobius"/>
    </source>
</evidence>
<keyword evidence="5 12" id="KW-0812">Transmembrane</keyword>
<feature type="transmembrane region" description="Helical" evidence="12">
    <location>
        <begin position="165"/>
        <end position="190"/>
    </location>
</feature>
<dbReference type="GO" id="GO:0006814">
    <property type="term" value="P:sodium ion transport"/>
    <property type="evidence" value="ECO:0007669"/>
    <property type="project" value="UniProtKB-KW"/>
</dbReference>
<dbReference type="GO" id="GO:0015293">
    <property type="term" value="F:symporter activity"/>
    <property type="evidence" value="ECO:0007669"/>
    <property type="project" value="TreeGrafter"/>
</dbReference>
<keyword evidence="8" id="KW-0406">Ion transport</keyword>
<reference evidence="13 14" key="1">
    <citation type="journal article" date="2019" name="PLoS Biol.">
        <title>Sex chromosomes control vertical transmission of feminizing Wolbachia symbionts in an isopod.</title>
        <authorList>
            <person name="Becking T."/>
            <person name="Chebbi M.A."/>
            <person name="Giraud I."/>
            <person name="Moumen B."/>
            <person name="Laverre T."/>
            <person name="Caubet Y."/>
            <person name="Peccoud J."/>
            <person name="Gilbert C."/>
            <person name="Cordaux R."/>
        </authorList>
    </citation>
    <scope>NUCLEOTIDE SEQUENCE [LARGE SCALE GENOMIC DNA]</scope>
    <source>
        <strain evidence="13">ANa2</strain>
        <tissue evidence="13">Whole body excluding digestive tract and cuticle</tissue>
    </source>
</reference>
<proteinExistence type="inferred from homology"/>
<dbReference type="InterPro" id="IPR038377">
    <property type="entry name" value="Na/Glc_symporter_sf"/>
</dbReference>
<feature type="transmembrane region" description="Helical" evidence="12">
    <location>
        <begin position="60"/>
        <end position="79"/>
    </location>
</feature>
<keyword evidence="3" id="KW-0813">Transport</keyword>
<dbReference type="Gene3D" id="1.20.1730.10">
    <property type="entry name" value="Sodium/glucose cotransporter"/>
    <property type="match status" value="2"/>
</dbReference>
<gene>
    <name evidence="13" type="ORF">Anas_08634</name>
</gene>
<keyword evidence="9 12" id="KW-0472">Membrane</keyword>
<feature type="non-terminal residue" evidence="13">
    <location>
        <position position="192"/>
    </location>
</feature>
<dbReference type="PANTHER" id="PTHR42985">
    <property type="entry name" value="SODIUM-COUPLED MONOCARBOXYLATE TRANSPORTER"/>
    <property type="match status" value="1"/>
</dbReference>